<evidence type="ECO:0000256" key="6">
    <source>
        <dbReference type="ARBA" id="ARBA00023004"/>
    </source>
</evidence>
<reference evidence="9 10" key="1">
    <citation type="submission" date="2017-08" db="EMBL/GenBank/DDBJ databases">
        <authorList>
            <person name="de Groot N.N."/>
        </authorList>
    </citation>
    <scope>NUCLEOTIDE SEQUENCE [LARGE SCALE GENOMIC DNA]</scope>
    <source>
        <strain evidence="9 10">Nm15</strain>
    </source>
</reference>
<feature type="transmembrane region" description="Helical" evidence="7">
    <location>
        <begin position="112"/>
        <end position="133"/>
    </location>
</feature>
<keyword evidence="6 7" id="KW-0408">Iron</keyword>
<dbReference type="CDD" id="cd16378">
    <property type="entry name" value="CcmH_N"/>
    <property type="match status" value="1"/>
</dbReference>
<dbReference type="EMBL" id="LT907782">
    <property type="protein sequence ID" value="SNX58889.1"/>
    <property type="molecule type" value="Genomic_DNA"/>
</dbReference>
<organism evidence="9 10">
    <name type="scientific">Nitrosomonas ureae</name>
    <dbReference type="NCBI Taxonomy" id="44577"/>
    <lineage>
        <taxon>Bacteria</taxon>
        <taxon>Pseudomonadati</taxon>
        <taxon>Pseudomonadota</taxon>
        <taxon>Betaproteobacteria</taxon>
        <taxon>Nitrosomonadales</taxon>
        <taxon>Nitrosomonadaceae</taxon>
        <taxon>Nitrosomonas</taxon>
    </lineage>
</organism>
<evidence type="ECO:0000256" key="2">
    <source>
        <dbReference type="ARBA" id="ARBA00022617"/>
    </source>
</evidence>
<comment type="function">
    <text evidence="7">Possible subunit of a heme lyase.</text>
</comment>
<dbReference type="PANTHER" id="PTHR47870">
    <property type="entry name" value="CYTOCHROME C-TYPE BIOGENESIS PROTEIN CCMH"/>
    <property type="match status" value="1"/>
</dbReference>
<dbReference type="PANTHER" id="PTHR47870:SF1">
    <property type="entry name" value="CYTOCHROME C-TYPE BIOGENESIS PROTEIN CCMH"/>
    <property type="match status" value="1"/>
</dbReference>
<feature type="domain" description="CcmH/CycL/Ccl2/NrfF N-terminal" evidence="8">
    <location>
        <begin position="17"/>
        <end position="157"/>
    </location>
</feature>
<dbReference type="Proteomes" id="UP000242498">
    <property type="component" value="Chromosome I"/>
</dbReference>
<dbReference type="GO" id="GO:0005886">
    <property type="term" value="C:plasma membrane"/>
    <property type="evidence" value="ECO:0007669"/>
    <property type="project" value="TreeGrafter"/>
</dbReference>
<dbReference type="InterPro" id="IPR051263">
    <property type="entry name" value="C-type_cytochrome_biogenesis"/>
</dbReference>
<keyword evidence="2 7" id="KW-0349">Heme</keyword>
<dbReference type="InterPro" id="IPR038297">
    <property type="entry name" value="CcmH/CycL/NrfF/Ccl2_sf"/>
</dbReference>
<dbReference type="GO" id="GO:0046872">
    <property type="term" value="F:metal ion binding"/>
    <property type="evidence" value="ECO:0007669"/>
    <property type="project" value="UniProtKB-KW"/>
</dbReference>
<evidence type="ECO:0000313" key="10">
    <source>
        <dbReference type="Proteomes" id="UP000242498"/>
    </source>
</evidence>
<proteinExistence type="inferred from homology"/>
<evidence type="ECO:0000256" key="5">
    <source>
        <dbReference type="ARBA" id="ARBA00022748"/>
    </source>
</evidence>
<gene>
    <name evidence="9" type="ORF">SAMN06296273_0351</name>
</gene>
<evidence type="ECO:0000256" key="4">
    <source>
        <dbReference type="ARBA" id="ARBA00022729"/>
    </source>
</evidence>
<dbReference type="AlphaFoldDB" id="A0A285BUK1"/>
<keyword evidence="3 7" id="KW-0479">Metal-binding</keyword>
<dbReference type="GO" id="GO:0017004">
    <property type="term" value="P:cytochrome complex assembly"/>
    <property type="evidence" value="ECO:0007669"/>
    <property type="project" value="UniProtKB-KW"/>
</dbReference>
<dbReference type="Pfam" id="PF03918">
    <property type="entry name" value="CcmH"/>
    <property type="match status" value="1"/>
</dbReference>
<evidence type="ECO:0000313" key="9">
    <source>
        <dbReference type="EMBL" id="SNX58889.1"/>
    </source>
</evidence>
<evidence type="ECO:0000256" key="7">
    <source>
        <dbReference type="RuleBase" id="RU364112"/>
    </source>
</evidence>
<keyword evidence="7" id="KW-0812">Transmembrane</keyword>
<dbReference type="Gene3D" id="1.10.8.640">
    <property type="entry name" value="Cytochrome C biogenesis protein"/>
    <property type="match status" value="1"/>
</dbReference>
<dbReference type="OrthoDB" id="9804975at2"/>
<keyword evidence="7" id="KW-1133">Transmembrane helix</keyword>
<sequence length="166" mass="18834">MTCQLGNVVKIIIFTLVLFLVSPLSVCAKEAIPVAEDPEIEKRMLALTVDLRCLVCQNESIADSRAEFSNDIRREIREQIKANKTDKEIVQFLVDRYGDFVLYNPPMKPTTILLWFGPVILFMIGLGSLVVYLRRRRLQIEDVALSPEQLNEAEALLNENKKGKGV</sequence>
<protein>
    <recommendedName>
        <fullName evidence="7">Cytochrome c-type biogenesis protein</fullName>
    </recommendedName>
</protein>
<dbReference type="FunFam" id="1.10.8.640:FF:000001">
    <property type="entry name" value="Cytochrome c-type biogenesis protein"/>
    <property type="match status" value="1"/>
</dbReference>
<keyword evidence="7" id="KW-0472">Membrane</keyword>
<comment type="similarity">
    <text evidence="1 7">Belongs to the CcmH/CycL/Ccl2/NrfF family.</text>
</comment>
<keyword evidence="5" id="KW-0201">Cytochrome c-type biogenesis</keyword>
<evidence type="ECO:0000259" key="8">
    <source>
        <dbReference type="Pfam" id="PF03918"/>
    </source>
</evidence>
<evidence type="ECO:0000256" key="3">
    <source>
        <dbReference type="ARBA" id="ARBA00022723"/>
    </source>
</evidence>
<dbReference type="InterPro" id="IPR005616">
    <property type="entry name" value="CcmH/CycL/Ccl2/NrfF_N"/>
</dbReference>
<accession>A0A285BUK1</accession>
<keyword evidence="4 7" id="KW-0732">Signal</keyword>
<dbReference type="RefSeq" id="WP_096291742.1">
    <property type="nucleotide sequence ID" value="NZ_LT907782.1"/>
</dbReference>
<evidence type="ECO:0000256" key="1">
    <source>
        <dbReference type="ARBA" id="ARBA00010342"/>
    </source>
</evidence>
<name>A0A285BUK1_9PROT</name>